<feature type="coiled-coil region" evidence="1">
    <location>
        <begin position="144"/>
        <end position="178"/>
    </location>
</feature>
<accession>A0A2H1H440</accession>
<feature type="compositionally biased region" description="Basic and acidic residues" evidence="2">
    <location>
        <begin position="1"/>
        <end position="12"/>
    </location>
</feature>
<evidence type="ECO:0000256" key="2">
    <source>
        <dbReference type="SAM" id="MobiDB-lite"/>
    </source>
</evidence>
<name>A0A2H1H440_ZYMTR</name>
<sequence length="367" mass="42649">MQQVRYDPDHSGHVPRRAVSPHSQEHNFKIYREYLVRRIKDVTQGSEPTSFFTDSQLPLLQGDAVEWDKTLLENILDLAIEVAEIARTDFHSNMGEADNILHYVRFARSWMYEYEQMRRLRRSEADVQNAVKECRAAVRTWRRNRATEIANEERKQRIESIQRERKEAMESLVALIRTSISRSPADVMDVWEGIEEQIDQCQGTLNEEVRDSIAMEFARMWKHVQAPRRTGWIFHSTKPRPKGCQAKVAVTWKIPPGGEYDSEKGHITYETSHAYTEFYRHDTYPWSPDLKDPPETITPFLIDPIKVRFFTATLNGKPTKGEVALKPREIEAQDVRRALALRSRARSEANAEVSQTSSTSSTWSEEL</sequence>
<dbReference type="Proteomes" id="UP000245764">
    <property type="component" value="Chromosome 11"/>
</dbReference>
<evidence type="ECO:0000313" key="3">
    <source>
        <dbReference type="EMBL" id="SMR60579.1"/>
    </source>
</evidence>
<evidence type="ECO:0000256" key="1">
    <source>
        <dbReference type="SAM" id="Coils"/>
    </source>
</evidence>
<reference evidence="4" key="1">
    <citation type="submission" date="2017-05" db="EMBL/GenBank/DDBJ databases">
        <authorList>
            <person name="Song R."/>
            <person name="Chenine A.L."/>
            <person name="Ruprecht R.M."/>
        </authorList>
    </citation>
    <scope>NUCLEOTIDE SEQUENCE [LARGE SCALE GENOMIC DNA]</scope>
</reference>
<gene>
    <name evidence="3" type="ORF">ZT1E4_G10544</name>
</gene>
<feature type="region of interest" description="Disordered" evidence="2">
    <location>
        <begin position="1"/>
        <end position="23"/>
    </location>
</feature>
<keyword evidence="1" id="KW-0175">Coiled coil</keyword>
<organism evidence="3 4">
    <name type="scientific">Zymoseptoria tritici ST99CH_1E4</name>
    <dbReference type="NCBI Taxonomy" id="1276532"/>
    <lineage>
        <taxon>Eukaryota</taxon>
        <taxon>Fungi</taxon>
        <taxon>Dikarya</taxon>
        <taxon>Ascomycota</taxon>
        <taxon>Pezizomycotina</taxon>
        <taxon>Dothideomycetes</taxon>
        <taxon>Dothideomycetidae</taxon>
        <taxon>Mycosphaerellales</taxon>
        <taxon>Mycosphaerellaceae</taxon>
        <taxon>Zymoseptoria</taxon>
    </lineage>
</organism>
<dbReference type="AlphaFoldDB" id="A0A2H1H440"/>
<dbReference type="EMBL" id="LT854263">
    <property type="protein sequence ID" value="SMR60579.1"/>
    <property type="molecule type" value="Genomic_DNA"/>
</dbReference>
<feature type="region of interest" description="Disordered" evidence="2">
    <location>
        <begin position="343"/>
        <end position="367"/>
    </location>
</feature>
<proteinExistence type="predicted"/>
<evidence type="ECO:0000313" key="4">
    <source>
        <dbReference type="Proteomes" id="UP000245764"/>
    </source>
</evidence>
<protein>
    <submittedName>
        <fullName evidence="3">Uncharacterized protein</fullName>
    </submittedName>
</protein>